<comment type="caution">
    <text evidence="8">The sequence shown here is derived from an EMBL/GenBank/DDBJ whole genome shotgun (WGS) entry which is preliminary data.</text>
</comment>
<dbReference type="Gene3D" id="1.10.287.950">
    <property type="entry name" value="Methyl-accepting chemotaxis protein"/>
    <property type="match status" value="1"/>
</dbReference>
<dbReference type="PANTHER" id="PTHR43077:SF5">
    <property type="entry name" value="PHAGE INFECTION PROTEIN"/>
    <property type="match status" value="1"/>
</dbReference>
<dbReference type="PANTHER" id="PTHR43077">
    <property type="entry name" value="TRANSPORT PERMEASE YVFS-RELATED"/>
    <property type="match status" value="1"/>
</dbReference>
<feature type="transmembrane region" description="Helical" evidence="5">
    <location>
        <begin position="22"/>
        <end position="43"/>
    </location>
</feature>
<protein>
    <submittedName>
        <fullName evidence="8">YhgE/Pip domain-containing protein</fullName>
    </submittedName>
</protein>
<dbReference type="InterPro" id="IPR013525">
    <property type="entry name" value="ABC2_TM"/>
</dbReference>
<dbReference type="Gene3D" id="3.40.1710.10">
    <property type="entry name" value="abc type-2 transporter like domain"/>
    <property type="match status" value="1"/>
</dbReference>
<evidence type="ECO:0000256" key="1">
    <source>
        <dbReference type="ARBA" id="ARBA00004141"/>
    </source>
</evidence>
<evidence type="ECO:0000256" key="2">
    <source>
        <dbReference type="ARBA" id="ARBA00022692"/>
    </source>
</evidence>
<feature type="transmembrane region" description="Helical" evidence="5">
    <location>
        <begin position="588"/>
        <end position="610"/>
    </location>
</feature>
<keyword evidence="9" id="KW-1185">Reference proteome</keyword>
<comment type="subcellular location">
    <subcellularLocation>
        <location evidence="1">Membrane</location>
        <topology evidence="1">Multi-pass membrane protein</topology>
    </subcellularLocation>
</comment>
<dbReference type="Pfam" id="PF12698">
    <property type="entry name" value="ABC2_membrane_3"/>
    <property type="match status" value="1"/>
</dbReference>
<dbReference type="EMBL" id="JAEIOS010000015">
    <property type="protein sequence ID" value="MBI8990211.1"/>
    <property type="molecule type" value="Genomic_DNA"/>
</dbReference>
<keyword evidence="3 5" id="KW-1133">Transmembrane helix</keyword>
<feature type="domain" description="ABC-2 type transporter transmembrane" evidence="6">
    <location>
        <begin position="522"/>
        <end position="669"/>
    </location>
</feature>
<feature type="transmembrane region" description="Helical" evidence="5">
    <location>
        <begin position="560"/>
        <end position="582"/>
    </location>
</feature>
<dbReference type="Pfam" id="PF01061">
    <property type="entry name" value="ABC2_membrane"/>
    <property type="match status" value="1"/>
</dbReference>
<dbReference type="GO" id="GO:0016020">
    <property type="term" value="C:membrane"/>
    <property type="evidence" value="ECO:0007669"/>
    <property type="project" value="UniProtKB-SubCell"/>
</dbReference>
<evidence type="ECO:0000256" key="3">
    <source>
        <dbReference type="ARBA" id="ARBA00022989"/>
    </source>
</evidence>
<dbReference type="InterPro" id="IPR017500">
    <property type="entry name" value="Phage_infect_YhgE_N"/>
</dbReference>
<dbReference type="NCBIfam" id="TIGR03061">
    <property type="entry name" value="pip_yhgE_Nterm"/>
    <property type="match status" value="1"/>
</dbReference>
<accession>A0A934I705</accession>
<gene>
    <name evidence="8" type="ORF">JDV75_10660</name>
</gene>
<name>A0A934I705_9CORY</name>
<feature type="transmembrane region" description="Helical" evidence="5">
    <location>
        <begin position="515"/>
        <end position="539"/>
    </location>
</feature>
<evidence type="ECO:0000256" key="5">
    <source>
        <dbReference type="SAM" id="Phobius"/>
    </source>
</evidence>
<feature type="domain" description="ABC-2 type transporter transmembrane" evidence="7">
    <location>
        <begin position="26"/>
        <end position="158"/>
    </location>
</feature>
<dbReference type="AlphaFoldDB" id="A0A934I705"/>
<dbReference type="InterPro" id="IPR051328">
    <property type="entry name" value="T7SS_ABC-Transporter"/>
</dbReference>
<dbReference type="RefSeq" id="WP_198739227.1">
    <property type="nucleotide sequence ID" value="NZ_JAEIOS010000015.1"/>
</dbReference>
<dbReference type="SUPFAM" id="SSF58104">
    <property type="entry name" value="Methyl-accepting chemotaxis protein (MCP) signaling domain"/>
    <property type="match status" value="1"/>
</dbReference>
<keyword evidence="2 5" id="KW-0812">Transmembrane</keyword>
<organism evidence="8 9">
    <name type="scientific">Corynebacterium meridianum</name>
    <dbReference type="NCBI Taxonomy" id="2765363"/>
    <lineage>
        <taxon>Bacteria</taxon>
        <taxon>Bacillati</taxon>
        <taxon>Actinomycetota</taxon>
        <taxon>Actinomycetes</taxon>
        <taxon>Mycobacteriales</taxon>
        <taxon>Corynebacteriaceae</taxon>
        <taxon>Corynebacterium</taxon>
    </lineage>
</organism>
<evidence type="ECO:0000313" key="9">
    <source>
        <dbReference type="Proteomes" id="UP000645966"/>
    </source>
</evidence>
<evidence type="ECO:0000259" key="7">
    <source>
        <dbReference type="Pfam" id="PF12698"/>
    </source>
</evidence>
<evidence type="ECO:0000313" key="8">
    <source>
        <dbReference type="EMBL" id="MBI8990211.1"/>
    </source>
</evidence>
<feature type="transmembrane region" description="Helical" evidence="5">
    <location>
        <begin position="622"/>
        <end position="641"/>
    </location>
</feature>
<dbReference type="InterPro" id="IPR023908">
    <property type="entry name" value="xxxLxxG_rpt"/>
</dbReference>
<dbReference type="NCBIfam" id="TIGR03062">
    <property type="entry name" value="pip_yhgE_Cterm"/>
    <property type="match status" value="1"/>
</dbReference>
<proteinExistence type="predicted"/>
<feature type="transmembrane region" description="Helical" evidence="5">
    <location>
        <begin position="676"/>
        <end position="698"/>
    </location>
</feature>
<dbReference type="NCBIfam" id="TIGR03057">
    <property type="entry name" value="xxxLxxG_by_4"/>
    <property type="match status" value="4"/>
</dbReference>
<reference evidence="8" key="1">
    <citation type="submission" date="2020-12" db="EMBL/GenBank/DDBJ databases">
        <title>Genome public.</title>
        <authorList>
            <person name="Sun Q."/>
        </authorList>
    </citation>
    <scope>NUCLEOTIDE SEQUENCE</scope>
    <source>
        <strain evidence="8">CCM 8863</strain>
    </source>
</reference>
<evidence type="ECO:0000259" key="6">
    <source>
        <dbReference type="Pfam" id="PF01061"/>
    </source>
</evidence>
<dbReference type="GO" id="GO:0140359">
    <property type="term" value="F:ABC-type transporter activity"/>
    <property type="evidence" value="ECO:0007669"/>
    <property type="project" value="InterPro"/>
</dbReference>
<sequence length="715" mass="76253">MIAGFTLGTELRRFLRSKLGRIAMVVLMLMPLMYSALYLWAFWNPFGHVDKMPVAFVNSDLGTEVDGEKINAGNQIVDQLKKEDRVHFDFVSEQEAEEGVRDGRYYFSVQLTPDFSEAVASPTTGDARKAVIQTTYNDSNGYLSTLIGENVLRTMLPAISNRIGEEAVDKVLIGIQSAGAGLEKAADGATQLHDGAERLNDGAVQLNEGAVKLDGGLDSALAATTKLSTGAAKVDANVVRLGAGADKLAAGTQQLNDQVEGATTKLTALTRGVDQLGGGVDQLADGAVRIDAGVQQLNASLSQVTDIQTTTSANIRQLADQLRPIPNPDVQNVVRQLDQVAFDIDHNALGQNAPATAQLNELANGTSQLAYQLSDPQAPFRSGFNQLSEGTSVLPGKLGELQNGVTQLNDGMQLLDTGLNKLHEDGTSRLVTGTGELQNGLQKLDDGAGRLVDGTTRLVDGSNRLSDGSDELATKLTEGSRAVPKWDTEQRRGVASVLGGPVSLRTTNDVGSHTFGAGLAPFFFSLAMFIGGLIIFMIMRPLQNRAVASGVAPLRAALDGFLPASLIAIGQATAIFLVTRYGVGLEPIYPIGLLVFCVLVSLMFTAVNQLLNAALGPGAGKVVAMALLMLQLLASGGLYPVETEPALFQWLHPINPMTYSVNGFRQLMYGHVDNRLPQAVAAVIFVFLLSMALTAVVARRDRRWTMKRLHPPIKI</sequence>
<evidence type="ECO:0000256" key="4">
    <source>
        <dbReference type="ARBA" id="ARBA00023136"/>
    </source>
</evidence>
<keyword evidence="4 5" id="KW-0472">Membrane</keyword>
<dbReference type="InterPro" id="IPR017501">
    <property type="entry name" value="Phage_infect_YhgE_C"/>
</dbReference>
<dbReference type="Proteomes" id="UP000645966">
    <property type="component" value="Unassembled WGS sequence"/>
</dbReference>